<feature type="domain" description="DUF6534" evidence="2">
    <location>
        <begin position="165"/>
        <end position="249"/>
    </location>
</feature>
<keyword evidence="1" id="KW-0812">Transmembrane</keyword>
<evidence type="ECO:0000259" key="2">
    <source>
        <dbReference type="Pfam" id="PF20152"/>
    </source>
</evidence>
<dbReference type="OrthoDB" id="3183258at2759"/>
<dbReference type="EMBL" id="KN834833">
    <property type="protein sequence ID" value="KIK53091.1"/>
    <property type="molecule type" value="Genomic_DNA"/>
</dbReference>
<protein>
    <submittedName>
        <fullName evidence="3">Unplaced genomic scaffold GYMLUscaffold_85, whole genome shotgun sequence</fullName>
    </submittedName>
</protein>
<gene>
    <name evidence="3" type="ORF">GYMLUDRAFT_88486</name>
</gene>
<proteinExistence type="predicted"/>
<dbReference type="HOGENOM" id="CLU_046025_2_0_1"/>
<keyword evidence="1" id="KW-0472">Membrane</keyword>
<feature type="transmembrane region" description="Helical" evidence="1">
    <location>
        <begin position="154"/>
        <end position="180"/>
    </location>
</feature>
<keyword evidence="1" id="KW-1133">Transmembrane helix</keyword>
<feature type="transmembrane region" description="Helical" evidence="1">
    <location>
        <begin position="93"/>
        <end position="111"/>
    </location>
</feature>
<evidence type="ECO:0000313" key="3">
    <source>
        <dbReference type="EMBL" id="KIK53091.1"/>
    </source>
</evidence>
<evidence type="ECO:0000313" key="4">
    <source>
        <dbReference type="Proteomes" id="UP000053593"/>
    </source>
</evidence>
<feature type="transmembrane region" description="Helical" evidence="1">
    <location>
        <begin position="118"/>
        <end position="142"/>
    </location>
</feature>
<name>A0A0D0BEQ6_9AGAR</name>
<reference evidence="3 4" key="1">
    <citation type="submission" date="2014-04" db="EMBL/GenBank/DDBJ databases">
        <title>Evolutionary Origins and Diversification of the Mycorrhizal Mutualists.</title>
        <authorList>
            <consortium name="DOE Joint Genome Institute"/>
            <consortium name="Mycorrhizal Genomics Consortium"/>
            <person name="Kohler A."/>
            <person name="Kuo A."/>
            <person name="Nagy L.G."/>
            <person name="Floudas D."/>
            <person name="Copeland A."/>
            <person name="Barry K.W."/>
            <person name="Cichocki N."/>
            <person name="Veneault-Fourrey C."/>
            <person name="LaButti K."/>
            <person name="Lindquist E.A."/>
            <person name="Lipzen A."/>
            <person name="Lundell T."/>
            <person name="Morin E."/>
            <person name="Murat C."/>
            <person name="Riley R."/>
            <person name="Ohm R."/>
            <person name="Sun H."/>
            <person name="Tunlid A."/>
            <person name="Henrissat B."/>
            <person name="Grigoriev I.V."/>
            <person name="Hibbett D.S."/>
            <person name="Martin F."/>
        </authorList>
    </citation>
    <scope>NUCLEOTIDE SEQUENCE [LARGE SCALE GENOMIC DNA]</scope>
    <source>
        <strain evidence="3 4">FD-317 M1</strain>
    </source>
</reference>
<dbReference type="Proteomes" id="UP000053593">
    <property type="component" value="Unassembled WGS sequence"/>
</dbReference>
<dbReference type="PANTHER" id="PTHR40465:SF1">
    <property type="entry name" value="DUF6534 DOMAIN-CONTAINING PROTEIN"/>
    <property type="match status" value="1"/>
</dbReference>
<dbReference type="Pfam" id="PF20152">
    <property type="entry name" value="DUF6534"/>
    <property type="match status" value="1"/>
</dbReference>
<organism evidence="3 4">
    <name type="scientific">Collybiopsis luxurians FD-317 M1</name>
    <dbReference type="NCBI Taxonomy" id="944289"/>
    <lineage>
        <taxon>Eukaryota</taxon>
        <taxon>Fungi</taxon>
        <taxon>Dikarya</taxon>
        <taxon>Basidiomycota</taxon>
        <taxon>Agaricomycotina</taxon>
        <taxon>Agaricomycetes</taxon>
        <taxon>Agaricomycetidae</taxon>
        <taxon>Agaricales</taxon>
        <taxon>Marasmiineae</taxon>
        <taxon>Omphalotaceae</taxon>
        <taxon>Collybiopsis</taxon>
        <taxon>Collybiopsis luxurians</taxon>
    </lineage>
</organism>
<sequence length="300" mass="33892">MTLGPAEAAQGPMLLGSFVGLILYGISFTQVYLYWATYWKKDRSLVKRYVALVFLVDTGHIIVEMAYLYLSLIKHFGDTTYILKSTWLLDSEIAFVGIIGGLVQAFYGWRLKILVGSWLLSGTVFLGASLNMLLGIGTAIAGQRVRLFLEFRQFQVVVIIWASIAIITDLVIMITLVMYLRRSRTGFKSTDTHIDRIIRLTLQTGMITVIWDISHLLTYEIDPAGIHLFFNFTLGRLYSNAFLSSLNSRGGWEFIENDEANQNDQQVEVSLHNLPEVFVEVETHATVDTTIRKPDAAMSF</sequence>
<feature type="transmembrane region" description="Helical" evidence="1">
    <location>
        <begin position="12"/>
        <end position="37"/>
    </location>
</feature>
<evidence type="ECO:0000256" key="1">
    <source>
        <dbReference type="SAM" id="Phobius"/>
    </source>
</evidence>
<dbReference type="AlphaFoldDB" id="A0A0D0BEQ6"/>
<dbReference type="InterPro" id="IPR045339">
    <property type="entry name" value="DUF6534"/>
</dbReference>
<feature type="transmembrane region" description="Helical" evidence="1">
    <location>
        <begin position="49"/>
        <end position="73"/>
    </location>
</feature>
<dbReference type="PANTHER" id="PTHR40465">
    <property type="entry name" value="CHROMOSOME 1, WHOLE GENOME SHOTGUN SEQUENCE"/>
    <property type="match status" value="1"/>
</dbReference>
<accession>A0A0D0BEQ6</accession>
<keyword evidence="4" id="KW-1185">Reference proteome</keyword>